<dbReference type="EMBL" id="JAIWYP010000008">
    <property type="protein sequence ID" value="KAH3783442.1"/>
    <property type="molecule type" value="Genomic_DNA"/>
</dbReference>
<accession>A0A9D4ISM5</accession>
<gene>
    <name evidence="1" type="ORF">DPMN_161380</name>
</gene>
<dbReference type="Proteomes" id="UP000828390">
    <property type="component" value="Unassembled WGS sequence"/>
</dbReference>
<evidence type="ECO:0000313" key="1">
    <source>
        <dbReference type="EMBL" id="KAH3783442.1"/>
    </source>
</evidence>
<sequence length="60" mass="7287">MRLMMKMMKSQMKSWSQMLFQGQKHDILRWLAEWSKDHLGRLWLEVLLFVRCEMVGGWSG</sequence>
<organism evidence="1 2">
    <name type="scientific">Dreissena polymorpha</name>
    <name type="common">Zebra mussel</name>
    <name type="synonym">Mytilus polymorpha</name>
    <dbReference type="NCBI Taxonomy" id="45954"/>
    <lineage>
        <taxon>Eukaryota</taxon>
        <taxon>Metazoa</taxon>
        <taxon>Spiralia</taxon>
        <taxon>Lophotrochozoa</taxon>
        <taxon>Mollusca</taxon>
        <taxon>Bivalvia</taxon>
        <taxon>Autobranchia</taxon>
        <taxon>Heteroconchia</taxon>
        <taxon>Euheterodonta</taxon>
        <taxon>Imparidentia</taxon>
        <taxon>Neoheterodontei</taxon>
        <taxon>Myida</taxon>
        <taxon>Dreissenoidea</taxon>
        <taxon>Dreissenidae</taxon>
        <taxon>Dreissena</taxon>
    </lineage>
</organism>
<dbReference type="AlphaFoldDB" id="A0A9D4ISM5"/>
<keyword evidence="2" id="KW-1185">Reference proteome</keyword>
<evidence type="ECO:0000313" key="2">
    <source>
        <dbReference type="Proteomes" id="UP000828390"/>
    </source>
</evidence>
<comment type="caution">
    <text evidence="1">The sequence shown here is derived from an EMBL/GenBank/DDBJ whole genome shotgun (WGS) entry which is preliminary data.</text>
</comment>
<name>A0A9D4ISM5_DREPO</name>
<proteinExistence type="predicted"/>
<protein>
    <submittedName>
        <fullName evidence="1">Uncharacterized protein</fullName>
    </submittedName>
</protein>
<reference evidence="1" key="1">
    <citation type="journal article" date="2019" name="bioRxiv">
        <title>The Genome of the Zebra Mussel, Dreissena polymorpha: A Resource for Invasive Species Research.</title>
        <authorList>
            <person name="McCartney M.A."/>
            <person name="Auch B."/>
            <person name="Kono T."/>
            <person name="Mallez S."/>
            <person name="Zhang Y."/>
            <person name="Obille A."/>
            <person name="Becker A."/>
            <person name="Abrahante J.E."/>
            <person name="Garbe J."/>
            <person name="Badalamenti J.P."/>
            <person name="Herman A."/>
            <person name="Mangelson H."/>
            <person name="Liachko I."/>
            <person name="Sullivan S."/>
            <person name="Sone E.D."/>
            <person name="Koren S."/>
            <person name="Silverstein K.A.T."/>
            <person name="Beckman K.B."/>
            <person name="Gohl D.M."/>
        </authorList>
    </citation>
    <scope>NUCLEOTIDE SEQUENCE</scope>
    <source>
        <strain evidence="1">Duluth1</strain>
        <tissue evidence="1">Whole animal</tissue>
    </source>
</reference>
<reference evidence="1" key="2">
    <citation type="submission" date="2020-11" db="EMBL/GenBank/DDBJ databases">
        <authorList>
            <person name="McCartney M.A."/>
            <person name="Auch B."/>
            <person name="Kono T."/>
            <person name="Mallez S."/>
            <person name="Becker A."/>
            <person name="Gohl D.M."/>
            <person name="Silverstein K.A.T."/>
            <person name="Koren S."/>
            <person name="Bechman K.B."/>
            <person name="Herman A."/>
            <person name="Abrahante J.E."/>
            <person name="Garbe J."/>
        </authorList>
    </citation>
    <scope>NUCLEOTIDE SEQUENCE</scope>
    <source>
        <strain evidence="1">Duluth1</strain>
        <tissue evidence="1">Whole animal</tissue>
    </source>
</reference>